<sequence>MEMLGLELQVREVKLVHEVLDNDDGEPTQRKCRVAEEVQYVDPLNWLLLDDEQDLFDGELKVELTKDAADFFGVKKLRAADADKVLFFARTDWDDAHVGFWPVMGCLWCISRDKLLHKFRSNSFEGVENELWGNEGTFSIYWYKAAALMARIRADDALCCDDDIDLED</sequence>
<accession>A0A813A6D7</accession>
<proteinExistence type="predicted"/>
<comment type="caution">
    <text evidence="1">The sequence shown here is derived from an EMBL/GenBank/DDBJ whole genome shotgun (WGS) entry which is preliminary data.</text>
</comment>
<protein>
    <submittedName>
        <fullName evidence="1">Uncharacterized protein</fullName>
    </submittedName>
</protein>
<evidence type="ECO:0000313" key="2">
    <source>
        <dbReference type="Proteomes" id="UP000601435"/>
    </source>
</evidence>
<dbReference type="OrthoDB" id="10314927at2759"/>
<keyword evidence="2" id="KW-1185">Reference proteome</keyword>
<evidence type="ECO:0000313" key="1">
    <source>
        <dbReference type="EMBL" id="CAE7856727.1"/>
    </source>
</evidence>
<gene>
    <name evidence="1" type="ORF">SNEC2469_LOCUS26941</name>
</gene>
<reference evidence="1" key="1">
    <citation type="submission" date="2021-02" db="EMBL/GenBank/DDBJ databases">
        <authorList>
            <person name="Dougan E. K."/>
            <person name="Rhodes N."/>
            <person name="Thang M."/>
            <person name="Chan C."/>
        </authorList>
    </citation>
    <scope>NUCLEOTIDE SEQUENCE</scope>
</reference>
<dbReference type="EMBL" id="CAJNJA010055873">
    <property type="protein sequence ID" value="CAE7856727.1"/>
    <property type="molecule type" value="Genomic_DNA"/>
</dbReference>
<dbReference type="AlphaFoldDB" id="A0A813A6D7"/>
<name>A0A813A6D7_9DINO</name>
<dbReference type="Proteomes" id="UP000601435">
    <property type="component" value="Unassembled WGS sequence"/>
</dbReference>
<organism evidence="1 2">
    <name type="scientific">Symbiodinium necroappetens</name>
    <dbReference type="NCBI Taxonomy" id="1628268"/>
    <lineage>
        <taxon>Eukaryota</taxon>
        <taxon>Sar</taxon>
        <taxon>Alveolata</taxon>
        <taxon>Dinophyceae</taxon>
        <taxon>Suessiales</taxon>
        <taxon>Symbiodiniaceae</taxon>
        <taxon>Symbiodinium</taxon>
    </lineage>
</organism>